<keyword evidence="13" id="KW-0460">Magnesium</keyword>
<dbReference type="InterPro" id="IPR018274">
    <property type="entry name" value="PEP_util_AS"/>
</dbReference>
<dbReference type="Gene3D" id="1.10.274.10">
    <property type="entry name" value="PtsI, HPr-binding domain"/>
    <property type="match status" value="1"/>
</dbReference>
<dbReference type="InterPro" id="IPR050499">
    <property type="entry name" value="PEP-utilizing_PTS_enzyme"/>
</dbReference>
<keyword evidence="9 15" id="KW-0808">Transferase</keyword>
<dbReference type="InterPro" id="IPR036637">
    <property type="entry name" value="Phosphohistidine_dom_sf"/>
</dbReference>
<dbReference type="Gene3D" id="3.30.450.40">
    <property type="match status" value="1"/>
</dbReference>
<dbReference type="InterPro" id="IPR040442">
    <property type="entry name" value="Pyrv_kinase-like_dom_sf"/>
</dbReference>
<dbReference type="EC" id="2.7.3.9" evidence="5"/>
<dbReference type="PANTHER" id="PTHR46244:SF6">
    <property type="entry name" value="PHOSPHOENOLPYRUVATE-PROTEIN PHOSPHOTRANSFERASE"/>
    <property type="match status" value="1"/>
</dbReference>
<sequence>MQTRQISILEDIFQTLKDSENPESALEQIVAKVARSLNIDVCSVYVYDPMENRLVLKATHGLSASFVDYIEMDTSEGLTGLAVEQMQPVLVVNPAIHPRFKYYAGSGEERYSTFLGLPLIYHQKVLGVLVVQTLAENGIREKDIPLFSNIASQISATVAYTGLLEDMSARRPALRRRLPVMEISRSLPDRPVPDYLRGDPVSEQVAEGYAHYLPENIDFDQVQCSWSDLPESEMERLNHAFERASGQIRQVARTGAGLSDQESAILDAHLMFLRDAGLKRKIKAQIDSGKCAEYALKQVILEYVENFRSMDDAYLSERAADVLDIGRRVLGHLVGVSGDPHEPMTRPSIVVASDISPVDLLAIRQPNLKAIVTARGGRTSHTVILARSLEIPIVIGVEGLFENVREKDYLIVDGSSGFVFVNPDENICTEYERRQAENQQIRLRLSALRDLPAVTLDGAHVRLGANIGLLSDIPHVREYGADHIGLYRTEFPFLLRKSFPTEEEQVELYTRMLQKAEGRTVTIRTFDVGGDKFLSYLDYPKEDNPFLGWRSIRISLELEEEFRKQIRAILRASAHGPVHLLFPMISGVEEIRKVTALVDAEKQALDEKGIEYDRQIATGIMIEVPGAAAILSRLLKYVDFVSIGTNDLIQYLLAVDRNNKKVGNLYNALHPSVIVTIAEIVNVCRQHQKPVSICGESASKQECLLLYVGMAADRISMTPSSIPAAKQFIRAIRYEDARYALDAVLEMEDVESINDFLSHFIQKRFPAQAGNASL</sequence>
<dbReference type="SUPFAM" id="SSF52009">
    <property type="entry name" value="Phosphohistidine domain"/>
    <property type="match status" value="1"/>
</dbReference>
<dbReference type="GO" id="GO:0008965">
    <property type="term" value="F:phosphoenolpyruvate-protein phosphotransferase activity"/>
    <property type="evidence" value="ECO:0007669"/>
    <property type="project" value="UniProtKB-EC"/>
</dbReference>
<dbReference type="NCBIfam" id="TIGR01417">
    <property type="entry name" value="PTS_I_fam"/>
    <property type="match status" value="1"/>
</dbReference>
<dbReference type="InterPro" id="IPR003018">
    <property type="entry name" value="GAF"/>
</dbReference>
<dbReference type="Pfam" id="PF02896">
    <property type="entry name" value="PEP-utilizers_C"/>
    <property type="match status" value="1"/>
</dbReference>
<evidence type="ECO:0000256" key="9">
    <source>
        <dbReference type="ARBA" id="ARBA00022679"/>
    </source>
</evidence>
<dbReference type="EMBL" id="JACDUS010000003">
    <property type="protein sequence ID" value="MBA2881342.1"/>
    <property type="molecule type" value="Genomic_DNA"/>
</dbReference>
<dbReference type="GO" id="GO:0046872">
    <property type="term" value="F:metal ion binding"/>
    <property type="evidence" value="ECO:0007669"/>
    <property type="project" value="UniProtKB-KW"/>
</dbReference>
<dbReference type="Gene3D" id="3.50.30.10">
    <property type="entry name" value="Phosphohistidine domain"/>
    <property type="match status" value="1"/>
</dbReference>
<dbReference type="InterPro" id="IPR006318">
    <property type="entry name" value="PTS_EI-like"/>
</dbReference>
<dbReference type="SUPFAM" id="SSF47831">
    <property type="entry name" value="Enzyme I of the PEP:sugar phosphotransferase system HPr-binding (sub)domain"/>
    <property type="match status" value="1"/>
</dbReference>
<dbReference type="InterPro" id="IPR008731">
    <property type="entry name" value="PTS_EIN"/>
</dbReference>
<proteinExistence type="inferred from homology"/>
<evidence type="ECO:0000256" key="5">
    <source>
        <dbReference type="ARBA" id="ARBA00012232"/>
    </source>
</evidence>
<evidence type="ECO:0000256" key="11">
    <source>
        <dbReference type="ARBA" id="ARBA00022723"/>
    </source>
</evidence>
<feature type="domain" description="GAF" evidence="14">
    <location>
        <begin position="21"/>
        <end position="168"/>
    </location>
</feature>
<gene>
    <name evidence="15" type="ORF">HNR65_001668</name>
</gene>
<evidence type="ECO:0000259" key="14">
    <source>
        <dbReference type="SMART" id="SM00065"/>
    </source>
</evidence>
<keyword evidence="8" id="KW-0762">Sugar transport</keyword>
<dbReference type="SMART" id="SM00065">
    <property type="entry name" value="GAF"/>
    <property type="match status" value="1"/>
</dbReference>
<dbReference type="PROSITE" id="PS00370">
    <property type="entry name" value="PEP_ENZYMES_PHOS_SITE"/>
    <property type="match status" value="1"/>
</dbReference>
<keyword evidence="16" id="KW-1185">Reference proteome</keyword>
<comment type="caution">
    <text evidence="15">The sequence shown here is derived from an EMBL/GenBank/DDBJ whole genome shotgun (WGS) entry which is preliminary data.</text>
</comment>
<evidence type="ECO:0000256" key="3">
    <source>
        <dbReference type="ARBA" id="ARBA00004496"/>
    </source>
</evidence>
<evidence type="ECO:0000256" key="10">
    <source>
        <dbReference type="ARBA" id="ARBA00022683"/>
    </source>
</evidence>
<dbReference type="GO" id="GO:0009401">
    <property type="term" value="P:phosphoenolpyruvate-dependent sugar phosphotransferase system"/>
    <property type="evidence" value="ECO:0007669"/>
    <property type="project" value="UniProtKB-KW"/>
</dbReference>
<dbReference type="Pfam" id="PF05524">
    <property type="entry name" value="PEP-utilisers_N"/>
    <property type="match status" value="1"/>
</dbReference>
<keyword evidence="6" id="KW-0813">Transport</keyword>
<dbReference type="PROSITE" id="PS00742">
    <property type="entry name" value="PEP_ENZYMES_2"/>
    <property type="match status" value="1"/>
</dbReference>
<evidence type="ECO:0000256" key="6">
    <source>
        <dbReference type="ARBA" id="ARBA00022448"/>
    </source>
</evidence>
<evidence type="ECO:0000256" key="7">
    <source>
        <dbReference type="ARBA" id="ARBA00022490"/>
    </source>
</evidence>
<comment type="catalytic activity">
    <reaction evidence="1">
        <text>L-histidyl-[protein] + phosphoenolpyruvate = N(pros)-phospho-L-histidyl-[protein] + pyruvate</text>
        <dbReference type="Rhea" id="RHEA:23880"/>
        <dbReference type="Rhea" id="RHEA-COMP:9745"/>
        <dbReference type="Rhea" id="RHEA-COMP:9746"/>
        <dbReference type="ChEBI" id="CHEBI:15361"/>
        <dbReference type="ChEBI" id="CHEBI:29979"/>
        <dbReference type="ChEBI" id="CHEBI:58702"/>
        <dbReference type="ChEBI" id="CHEBI:64837"/>
        <dbReference type="EC" id="2.7.3.9"/>
    </reaction>
</comment>
<dbReference type="RefSeq" id="WP_181550988.1">
    <property type="nucleotide sequence ID" value="NZ_JACDUS010000003.1"/>
</dbReference>
<evidence type="ECO:0000256" key="1">
    <source>
        <dbReference type="ARBA" id="ARBA00000683"/>
    </source>
</evidence>
<dbReference type="InterPro" id="IPR000121">
    <property type="entry name" value="PEP_util_C"/>
</dbReference>
<keyword evidence="7" id="KW-0963">Cytoplasm</keyword>
<dbReference type="Pfam" id="PF13185">
    <property type="entry name" value="GAF_2"/>
    <property type="match status" value="1"/>
</dbReference>
<dbReference type="InterPro" id="IPR008279">
    <property type="entry name" value="PEP-util_enz_mobile_dom"/>
</dbReference>
<comment type="subcellular location">
    <subcellularLocation>
        <location evidence="3">Cytoplasm</location>
    </subcellularLocation>
</comment>
<protein>
    <recommendedName>
        <fullName evidence="5">phosphoenolpyruvate--protein phosphotransferase</fullName>
        <ecNumber evidence="5">2.7.3.9</ecNumber>
    </recommendedName>
</protein>
<dbReference type="InterPro" id="IPR036618">
    <property type="entry name" value="PtsI_HPr-bd_sf"/>
</dbReference>
<dbReference type="Proteomes" id="UP000525298">
    <property type="component" value="Unassembled WGS sequence"/>
</dbReference>
<dbReference type="SUPFAM" id="SSF55781">
    <property type="entry name" value="GAF domain-like"/>
    <property type="match status" value="1"/>
</dbReference>
<dbReference type="Gene3D" id="3.20.20.60">
    <property type="entry name" value="Phosphoenolpyruvate-binding domains"/>
    <property type="match status" value="1"/>
</dbReference>
<dbReference type="InterPro" id="IPR029016">
    <property type="entry name" value="GAF-like_dom_sf"/>
</dbReference>
<evidence type="ECO:0000256" key="12">
    <source>
        <dbReference type="ARBA" id="ARBA00022777"/>
    </source>
</evidence>
<evidence type="ECO:0000256" key="2">
    <source>
        <dbReference type="ARBA" id="ARBA00001946"/>
    </source>
</evidence>
<comment type="similarity">
    <text evidence="4">Belongs to the PEP-utilizing enzyme family.</text>
</comment>
<evidence type="ECO:0000313" key="16">
    <source>
        <dbReference type="Proteomes" id="UP000525298"/>
    </source>
</evidence>
<dbReference type="GO" id="GO:0005737">
    <property type="term" value="C:cytoplasm"/>
    <property type="evidence" value="ECO:0007669"/>
    <property type="project" value="UniProtKB-SubCell"/>
</dbReference>
<dbReference type="Pfam" id="PF00391">
    <property type="entry name" value="PEP-utilizers"/>
    <property type="match status" value="1"/>
</dbReference>
<keyword evidence="10" id="KW-0598">Phosphotransferase system</keyword>
<evidence type="ECO:0000256" key="13">
    <source>
        <dbReference type="ARBA" id="ARBA00022842"/>
    </source>
</evidence>
<dbReference type="PANTHER" id="PTHR46244">
    <property type="entry name" value="PHOSPHOENOLPYRUVATE-PROTEIN PHOSPHOTRANSFERASE"/>
    <property type="match status" value="1"/>
</dbReference>
<evidence type="ECO:0000256" key="8">
    <source>
        <dbReference type="ARBA" id="ARBA00022597"/>
    </source>
</evidence>
<dbReference type="GO" id="GO:0016301">
    <property type="term" value="F:kinase activity"/>
    <property type="evidence" value="ECO:0007669"/>
    <property type="project" value="UniProtKB-KW"/>
</dbReference>
<dbReference type="PRINTS" id="PR01736">
    <property type="entry name" value="PHPHTRNFRASE"/>
</dbReference>
<dbReference type="AlphaFoldDB" id="A0A7W0HKL3"/>
<evidence type="ECO:0000313" key="15">
    <source>
        <dbReference type="EMBL" id="MBA2881342.1"/>
    </source>
</evidence>
<evidence type="ECO:0000256" key="4">
    <source>
        <dbReference type="ARBA" id="ARBA00007837"/>
    </source>
</evidence>
<name>A0A7W0HKL3_9BACT</name>
<dbReference type="InterPro" id="IPR015813">
    <property type="entry name" value="Pyrv/PenolPyrv_kinase-like_dom"/>
</dbReference>
<reference evidence="15 16" key="1">
    <citation type="submission" date="2020-07" db="EMBL/GenBank/DDBJ databases">
        <title>Genomic Encyclopedia of Type Strains, Phase IV (KMG-IV): sequencing the most valuable type-strain genomes for metagenomic binning, comparative biology and taxonomic classification.</title>
        <authorList>
            <person name="Goeker M."/>
        </authorList>
    </citation>
    <scope>NUCLEOTIDE SEQUENCE [LARGE SCALE GENOMIC DNA]</scope>
    <source>
        <strain evidence="15 16">DSM 17721</strain>
    </source>
</reference>
<keyword evidence="12" id="KW-0418">Kinase</keyword>
<comment type="cofactor">
    <cofactor evidence="2">
        <name>Mg(2+)</name>
        <dbReference type="ChEBI" id="CHEBI:18420"/>
    </cofactor>
</comment>
<dbReference type="InterPro" id="IPR023151">
    <property type="entry name" value="PEP_util_CS"/>
</dbReference>
<dbReference type="SUPFAM" id="SSF51621">
    <property type="entry name" value="Phosphoenolpyruvate/pyruvate domain"/>
    <property type="match status" value="1"/>
</dbReference>
<accession>A0A7W0HKL3</accession>
<organism evidence="15 16">
    <name type="scientific">Desulfosalsimonas propionicica</name>
    <dbReference type="NCBI Taxonomy" id="332175"/>
    <lineage>
        <taxon>Bacteria</taxon>
        <taxon>Pseudomonadati</taxon>
        <taxon>Thermodesulfobacteriota</taxon>
        <taxon>Desulfobacteria</taxon>
        <taxon>Desulfobacterales</taxon>
        <taxon>Desulfosalsimonadaceae</taxon>
        <taxon>Desulfosalsimonas</taxon>
    </lineage>
</organism>
<keyword evidence="11" id="KW-0479">Metal-binding</keyword>